<proteinExistence type="inferred from homology"/>
<keyword evidence="9" id="KW-0406">Ion transport</keyword>
<evidence type="ECO:0000313" key="13">
    <source>
        <dbReference type="Proteomes" id="UP000366065"/>
    </source>
</evidence>
<dbReference type="SUPFAM" id="SSF143865">
    <property type="entry name" value="CorA soluble domain-like"/>
    <property type="match status" value="1"/>
</dbReference>
<accession>A0ABY6VLP4</accession>
<protein>
    <submittedName>
        <fullName evidence="12">Magnesium transporter CorA</fullName>
    </submittedName>
</protein>
<reference evidence="12 13" key="1">
    <citation type="submission" date="2019-08" db="EMBL/GenBank/DDBJ databases">
        <authorList>
            <person name="Peeters C."/>
        </authorList>
    </citation>
    <scope>NUCLEOTIDE SEQUENCE [LARGE SCALE GENOMIC DNA]</scope>
    <source>
        <strain evidence="12 13">LMG 20602</strain>
    </source>
</reference>
<keyword evidence="10 11" id="KW-0472">Membrane</keyword>
<dbReference type="Gene3D" id="1.20.58.340">
    <property type="entry name" value="Magnesium transport protein CorA, transmembrane region"/>
    <property type="match status" value="2"/>
</dbReference>
<keyword evidence="3" id="KW-0813">Transport</keyword>
<feature type="transmembrane region" description="Helical" evidence="11">
    <location>
        <begin position="343"/>
        <end position="364"/>
    </location>
</feature>
<name>A0ABY6VLP4_9BURK</name>
<dbReference type="EMBL" id="CABPRV010000001">
    <property type="protein sequence ID" value="VVD62474.1"/>
    <property type="molecule type" value="Genomic_DNA"/>
</dbReference>
<evidence type="ECO:0000256" key="7">
    <source>
        <dbReference type="ARBA" id="ARBA00022833"/>
    </source>
</evidence>
<dbReference type="InterPro" id="IPR002523">
    <property type="entry name" value="MgTranspt_CorA/ZnTranspt_ZntB"/>
</dbReference>
<comment type="similarity">
    <text evidence="2">Belongs to the CorA metal ion transporter (MIT) (TC 1.A.35) family.</text>
</comment>
<dbReference type="Proteomes" id="UP000366065">
    <property type="component" value="Unassembled WGS sequence"/>
</dbReference>
<evidence type="ECO:0000256" key="11">
    <source>
        <dbReference type="SAM" id="Phobius"/>
    </source>
</evidence>
<evidence type="ECO:0000256" key="5">
    <source>
        <dbReference type="ARBA" id="ARBA00022519"/>
    </source>
</evidence>
<dbReference type="Gene3D" id="3.30.460.20">
    <property type="entry name" value="CorA soluble domain-like"/>
    <property type="match status" value="1"/>
</dbReference>
<evidence type="ECO:0000256" key="9">
    <source>
        <dbReference type="ARBA" id="ARBA00023065"/>
    </source>
</evidence>
<dbReference type="Pfam" id="PF01544">
    <property type="entry name" value="CorA"/>
    <property type="match status" value="1"/>
</dbReference>
<evidence type="ECO:0000256" key="4">
    <source>
        <dbReference type="ARBA" id="ARBA00022475"/>
    </source>
</evidence>
<dbReference type="CDD" id="cd12834">
    <property type="entry name" value="ZntB_u1"/>
    <property type="match status" value="1"/>
</dbReference>
<keyword evidence="5" id="KW-0997">Cell inner membrane</keyword>
<feature type="transmembrane region" description="Helical" evidence="11">
    <location>
        <begin position="309"/>
        <end position="331"/>
    </location>
</feature>
<evidence type="ECO:0000256" key="1">
    <source>
        <dbReference type="ARBA" id="ARBA00004651"/>
    </source>
</evidence>
<keyword evidence="6 11" id="KW-0812">Transmembrane</keyword>
<dbReference type="PANTHER" id="PTHR46494:SF3">
    <property type="entry name" value="ZINC TRANSPORT PROTEIN ZNTB"/>
    <property type="match status" value="1"/>
</dbReference>
<dbReference type="InterPro" id="IPR045861">
    <property type="entry name" value="CorA_cytoplasmic_dom"/>
</dbReference>
<dbReference type="SUPFAM" id="SSF144083">
    <property type="entry name" value="Magnesium transport protein CorA, transmembrane region"/>
    <property type="match status" value="1"/>
</dbReference>
<evidence type="ECO:0000256" key="6">
    <source>
        <dbReference type="ARBA" id="ARBA00022692"/>
    </source>
</evidence>
<comment type="subcellular location">
    <subcellularLocation>
        <location evidence="1">Cell membrane</location>
        <topology evidence="1">Multi-pass membrane protein</topology>
    </subcellularLocation>
</comment>
<keyword evidence="8 11" id="KW-1133">Transmembrane helix</keyword>
<evidence type="ECO:0000313" key="12">
    <source>
        <dbReference type="EMBL" id="VVD62474.1"/>
    </source>
</evidence>
<evidence type="ECO:0000256" key="2">
    <source>
        <dbReference type="ARBA" id="ARBA00009765"/>
    </source>
</evidence>
<comment type="caution">
    <text evidence="12">The sequence shown here is derived from an EMBL/GenBank/DDBJ whole genome shotgun (WGS) entry which is preliminary data.</text>
</comment>
<dbReference type="PANTHER" id="PTHR46494">
    <property type="entry name" value="CORA FAMILY METAL ION TRANSPORTER (EUROFUNG)"/>
    <property type="match status" value="1"/>
</dbReference>
<dbReference type="InterPro" id="IPR045863">
    <property type="entry name" value="CorA_TM1_TM2"/>
</dbReference>
<evidence type="ECO:0000256" key="3">
    <source>
        <dbReference type="ARBA" id="ARBA00022448"/>
    </source>
</evidence>
<keyword evidence="4" id="KW-1003">Cell membrane</keyword>
<gene>
    <name evidence="12" type="ORF">PCA20602_00180</name>
</gene>
<sequence length="369" mass="41515">MMASPAVIPRESRDRHAIARLSPPTFAQTARMFADLVHNTYGCDQAGLIYGYRFTEGAPPQPVDSGEALAWLMQGERAEGFLWLHFNFAHAACEKWLRLQMNLPDEFYENLAEGSRSTRIEHSDDWLLAVINDVIFAFDIAQSEISTLRVAANARLLVTGRVKPLRSIDKLRASVKRGDAFRTPLALLVHLLRDQADVLERIVRETSRRVDIVEDRLLQQRIESNRADLGSLRRVLVRLQRLLAPEPAALFRLLSRPPAWGHADDVQEFRQATEEFAVVLNDLSALLERIKLLQEEIAAMVSERTERTIYTLTVVTVLALPINIVAGFFGMNVGGIPLADHPHGFWVLVAIVATGTAAAGWWAFRRRPD</sequence>
<keyword evidence="13" id="KW-1185">Reference proteome</keyword>
<keyword evidence="7" id="KW-0862">Zinc</keyword>
<organism evidence="12 13">
    <name type="scientific">Pandoraea capi</name>
    <dbReference type="NCBI Taxonomy" id="2508286"/>
    <lineage>
        <taxon>Bacteria</taxon>
        <taxon>Pseudomonadati</taxon>
        <taxon>Pseudomonadota</taxon>
        <taxon>Betaproteobacteria</taxon>
        <taxon>Burkholderiales</taxon>
        <taxon>Burkholderiaceae</taxon>
        <taxon>Pandoraea</taxon>
    </lineage>
</organism>
<evidence type="ECO:0000256" key="10">
    <source>
        <dbReference type="ARBA" id="ARBA00023136"/>
    </source>
</evidence>
<evidence type="ECO:0000256" key="8">
    <source>
        <dbReference type="ARBA" id="ARBA00022989"/>
    </source>
</evidence>